<evidence type="ECO:0000256" key="1">
    <source>
        <dbReference type="SAM" id="Coils"/>
    </source>
</evidence>
<reference evidence="4 5" key="1">
    <citation type="journal article" date="2015" name="Genome Announc.">
        <title>Genome Sequences of Five Additional Brevibacillus laterosporus Bacteriophages.</title>
        <authorList>
            <person name="Merrill B.D."/>
            <person name="Berg J.A."/>
            <person name="Graves K.A."/>
            <person name="Ward A.T."/>
            <person name="Hilton J.A."/>
            <person name="Wake B.N."/>
            <person name="Grose J.H."/>
            <person name="Breakwell D.P."/>
            <person name="Burnett S.H."/>
        </authorList>
    </citation>
    <scope>NUCLEOTIDE SEQUENCE [LARGE SCALE GENOMIC DNA]</scope>
</reference>
<dbReference type="OrthoDB" id="2610at10239"/>
<dbReference type="GO" id="GO:0003677">
    <property type="term" value="F:DNA binding"/>
    <property type="evidence" value="ECO:0007669"/>
    <property type="project" value="InterPro"/>
</dbReference>
<dbReference type="PANTHER" id="PTHR30461">
    <property type="entry name" value="DNA-INVERTASE FROM LAMBDOID PROPHAGE"/>
    <property type="match status" value="1"/>
</dbReference>
<dbReference type="GeneID" id="26641390"/>
<evidence type="ECO:0000313" key="4">
    <source>
        <dbReference type="EMBL" id="ALA07318.1"/>
    </source>
</evidence>
<keyword evidence="1" id="KW-0175">Coiled coil</keyword>
<dbReference type="InterPro" id="IPR036162">
    <property type="entry name" value="Resolvase-like_N_sf"/>
</dbReference>
<dbReference type="KEGG" id="vg:26641390"/>
<protein>
    <submittedName>
        <fullName evidence="4">Putative recombinase</fullName>
    </submittedName>
</protein>
<name>A0A0K2CNN5_9CAUD</name>
<keyword evidence="5" id="KW-1185">Reference proteome</keyword>
<dbReference type="PROSITE" id="PS51736">
    <property type="entry name" value="RECOMBINASES_3"/>
    <property type="match status" value="1"/>
</dbReference>
<dbReference type="InterPro" id="IPR011109">
    <property type="entry name" value="DNA_bind_recombinase_dom"/>
</dbReference>
<gene>
    <name evidence="4" type="ORF">OSIRIS_51</name>
</gene>
<feature type="domain" description="Recombinase" evidence="3">
    <location>
        <begin position="173"/>
        <end position="299"/>
    </location>
</feature>
<dbReference type="Pfam" id="PF00239">
    <property type="entry name" value="Resolvase"/>
    <property type="match status" value="1"/>
</dbReference>
<dbReference type="PANTHER" id="PTHR30461:SF23">
    <property type="entry name" value="DNA RECOMBINASE-RELATED"/>
    <property type="match status" value="1"/>
</dbReference>
<dbReference type="EMBL" id="KT151956">
    <property type="protein sequence ID" value="ALA07318.1"/>
    <property type="molecule type" value="Genomic_DNA"/>
</dbReference>
<dbReference type="InterPro" id="IPR050639">
    <property type="entry name" value="SSR_resolvase"/>
</dbReference>
<feature type="coiled-coil region" evidence="1">
    <location>
        <begin position="434"/>
        <end position="468"/>
    </location>
</feature>
<proteinExistence type="predicted"/>
<dbReference type="CDD" id="cd00338">
    <property type="entry name" value="Ser_Recombinase"/>
    <property type="match status" value="1"/>
</dbReference>
<sequence length="523" mass="60951">MTRPTNLDVIIHLRKSRKDIEEEKKALETGVPFDTLDKHKRELMELVRREQHNVIRIFEEIVSGEFLSERPEAQEMLRNVEDGECDAVIVMDLDRLGRGDMIDAGTIFRAFKYSETLIITPTEVIDCNAEGAELLFGVKSIIAREELKQINKRLQGGRRRAVKDGRHIAKKPPYGYLRDENLKLYPHPEEAPVVKKIFELLAEGSGRYKVIDYLMRSGYKAPSNKDIWEQSTISYIVKNEVYLGHLVWGKQKHTKRNGKRVRKNLPPELWTRHDNAHEPIVSQELFDRANEAHTGRLRVSRKEGTAITNPLAGIAKCGVCGRTLTQTHSYDRPNPQIRCNNPACKSIQKGSLTYLFEEKLISSLEELVEQRKMTQSELNNSAERKNKNEERILALTNYIQKATTELNEQHSMRETTFEMLERKVYTEELFLQRHKIISDKIKQLESEIEKSQEEIAQLKIRMRMQAQLIPKIHKVIQAYKSLEDAEQKNNLLKSVIEKVMYIRKKEWLKPEQFELEVILRFPT</sequence>
<evidence type="ECO:0000313" key="5">
    <source>
        <dbReference type="Proteomes" id="UP000202966"/>
    </source>
</evidence>
<dbReference type="Gene3D" id="3.40.50.1390">
    <property type="entry name" value="Resolvase, N-terminal catalytic domain"/>
    <property type="match status" value="1"/>
</dbReference>
<dbReference type="InterPro" id="IPR006119">
    <property type="entry name" value="Resolv_N"/>
</dbReference>
<dbReference type="SMART" id="SM00857">
    <property type="entry name" value="Resolvase"/>
    <property type="match status" value="1"/>
</dbReference>
<dbReference type="Gene3D" id="3.90.1750.20">
    <property type="entry name" value="Putative Large Serine Recombinase, Chain B, Domain 2"/>
    <property type="match status" value="1"/>
</dbReference>
<dbReference type="RefSeq" id="YP_009215065.1">
    <property type="nucleotide sequence ID" value="NC_028969.1"/>
</dbReference>
<dbReference type="PROSITE" id="PS51737">
    <property type="entry name" value="RECOMBINASE_DNA_BIND"/>
    <property type="match status" value="1"/>
</dbReference>
<dbReference type="Pfam" id="PF07508">
    <property type="entry name" value="Recombinase"/>
    <property type="match status" value="1"/>
</dbReference>
<dbReference type="InterPro" id="IPR038109">
    <property type="entry name" value="DNA_bind_recomb_sf"/>
</dbReference>
<accession>A0A0K2CNN5</accession>
<dbReference type="GO" id="GO:0000150">
    <property type="term" value="F:DNA strand exchange activity"/>
    <property type="evidence" value="ECO:0007669"/>
    <property type="project" value="InterPro"/>
</dbReference>
<dbReference type="Proteomes" id="UP000202966">
    <property type="component" value="Segment"/>
</dbReference>
<organism evidence="4 5">
    <name type="scientific">Brevibacillus phage Osiris</name>
    <dbReference type="NCBI Taxonomy" id="1691955"/>
    <lineage>
        <taxon>Viruses</taxon>
        <taxon>Duplodnaviria</taxon>
        <taxon>Heunggongvirae</taxon>
        <taxon>Uroviricota</taxon>
        <taxon>Caudoviricetes</taxon>
        <taxon>Jimmervirus</taxon>
        <taxon>Jimmervirus osiris</taxon>
    </lineage>
</organism>
<evidence type="ECO:0000259" key="2">
    <source>
        <dbReference type="PROSITE" id="PS51736"/>
    </source>
</evidence>
<dbReference type="SUPFAM" id="SSF53041">
    <property type="entry name" value="Resolvase-like"/>
    <property type="match status" value="1"/>
</dbReference>
<evidence type="ECO:0000259" key="3">
    <source>
        <dbReference type="PROSITE" id="PS51737"/>
    </source>
</evidence>
<feature type="domain" description="Resolvase/invertase-type recombinase catalytic" evidence="2">
    <location>
        <begin position="8"/>
        <end position="165"/>
    </location>
</feature>